<dbReference type="PROSITE" id="PS50987">
    <property type="entry name" value="HTH_ARSR_2"/>
    <property type="match status" value="1"/>
</dbReference>
<dbReference type="InterPro" id="IPR036388">
    <property type="entry name" value="WH-like_DNA-bd_sf"/>
</dbReference>
<accession>A0A4V3D0H6</accession>
<dbReference type="InterPro" id="IPR051081">
    <property type="entry name" value="HTH_MetalResp_TranReg"/>
</dbReference>
<keyword evidence="2" id="KW-0238">DNA-binding</keyword>
<evidence type="ECO:0000313" key="5">
    <source>
        <dbReference type="EMBL" id="TDQ05895.1"/>
    </source>
</evidence>
<dbReference type="SMART" id="SM00418">
    <property type="entry name" value="HTH_ARSR"/>
    <property type="match status" value="1"/>
</dbReference>
<dbReference type="PANTHER" id="PTHR33154">
    <property type="entry name" value="TRANSCRIPTIONAL REGULATOR, ARSR FAMILY"/>
    <property type="match status" value="1"/>
</dbReference>
<dbReference type="Gene3D" id="1.10.10.10">
    <property type="entry name" value="Winged helix-like DNA-binding domain superfamily/Winged helix DNA-binding domain"/>
    <property type="match status" value="1"/>
</dbReference>
<dbReference type="RefSeq" id="WP_243753890.1">
    <property type="nucleotide sequence ID" value="NZ_SNXZ01000001.1"/>
</dbReference>
<keyword evidence="1" id="KW-0805">Transcription regulation</keyword>
<dbReference type="GO" id="GO:0003677">
    <property type="term" value="F:DNA binding"/>
    <property type="evidence" value="ECO:0007669"/>
    <property type="project" value="UniProtKB-KW"/>
</dbReference>
<organism evidence="5 6">
    <name type="scientific">Labedaea rhizosphaerae</name>
    <dbReference type="NCBI Taxonomy" id="598644"/>
    <lineage>
        <taxon>Bacteria</taxon>
        <taxon>Bacillati</taxon>
        <taxon>Actinomycetota</taxon>
        <taxon>Actinomycetes</taxon>
        <taxon>Pseudonocardiales</taxon>
        <taxon>Pseudonocardiaceae</taxon>
        <taxon>Labedaea</taxon>
    </lineage>
</organism>
<evidence type="ECO:0000256" key="2">
    <source>
        <dbReference type="ARBA" id="ARBA00023125"/>
    </source>
</evidence>
<dbReference type="PRINTS" id="PR00778">
    <property type="entry name" value="HTHARSR"/>
</dbReference>
<gene>
    <name evidence="5" type="ORF">EV186_1011873</name>
</gene>
<dbReference type="GO" id="GO:0003700">
    <property type="term" value="F:DNA-binding transcription factor activity"/>
    <property type="evidence" value="ECO:0007669"/>
    <property type="project" value="InterPro"/>
</dbReference>
<name>A0A4V3D0H6_LABRH</name>
<evidence type="ECO:0000256" key="1">
    <source>
        <dbReference type="ARBA" id="ARBA00023015"/>
    </source>
</evidence>
<keyword evidence="3" id="KW-0804">Transcription</keyword>
<dbReference type="AlphaFoldDB" id="A0A4V3D0H6"/>
<evidence type="ECO:0000259" key="4">
    <source>
        <dbReference type="PROSITE" id="PS50987"/>
    </source>
</evidence>
<evidence type="ECO:0000313" key="6">
    <source>
        <dbReference type="Proteomes" id="UP000295444"/>
    </source>
</evidence>
<evidence type="ECO:0000256" key="3">
    <source>
        <dbReference type="ARBA" id="ARBA00023163"/>
    </source>
</evidence>
<dbReference type="InterPro" id="IPR001845">
    <property type="entry name" value="HTH_ArsR_DNA-bd_dom"/>
</dbReference>
<keyword evidence="6" id="KW-1185">Reference proteome</keyword>
<dbReference type="Proteomes" id="UP000295444">
    <property type="component" value="Unassembled WGS sequence"/>
</dbReference>
<protein>
    <submittedName>
        <fullName evidence="5">ArsR family transcriptional regulator</fullName>
    </submittedName>
</protein>
<proteinExistence type="predicted"/>
<dbReference type="EMBL" id="SNXZ01000001">
    <property type="protein sequence ID" value="TDQ05895.1"/>
    <property type="molecule type" value="Genomic_DNA"/>
</dbReference>
<dbReference type="InterPro" id="IPR011991">
    <property type="entry name" value="ArsR-like_HTH"/>
</dbReference>
<dbReference type="InterPro" id="IPR036390">
    <property type="entry name" value="WH_DNA-bd_sf"/>
</dbReference>
<sequence>MGTVTGKVLPQPTRDEIRVETVLQALADPVRLRMVAELANSAEPIPCGHFDVEVGKSTVTHHVRTLREAGVIEVRQVGTARASTLRKDDLDARFPGLLTGVLSGVD</sequence>
<comment type="caution">
    <text evidence="5">The sequence shown here is derived from an EMBL/GenBank/DDBJ whole genome shotgun (WGS) entry which is preliminary data.</text>
</comment>
<feature type="domain" description="HTH arsR-type" evidence="4">
    <location>
        <begin position="11"/>
        <end position="106"/>
    </location>
</feature>
<dbReference type="SUPFAM" id="SSF46785">
    <property type="entry name" value="Winged helix' DNA-binding domain"/>
    <property type="match status" value="1"/>
</dbReference>
<reference evidence="5 6" key="1">
    <citation type="submission" date="2019-03" db="EMBL/GenBank/DDBJ databases">
        <title>Genomic Encyclopedia of Type Strains, Phase IV (KMG-IV): sequencing the most valuable type-strain genomes for metagenomic binning, comparative biology and taxonomic classification.</title>
        <authorList>
            <person name="Goeker M."/>
        </authorList>
    </citation>
    <scope>NUCLEOTIDE SEQUENCE [LARGE SCALE GENOMIC DNA]</scope>
    <source>
        <strain evidence="5 6">DSM 45361</strain>
    </source>
</reference>
<dbReference type="PANTHER" id="PTHR33154:SF12">
    <property type="entry name" value="TRANSCRIPTIONAL REGULATORY PROTEIN"/>
    <property type="match status" value="1"/>
</dbReference>
<dbReference type="CDD" id="cd00090">
    <property type="entry name" value="HTH_ARSR"/>
    <property type="match status" value="1"/>
</dbReference>
<dbReference type="Pfam" id="PF12840">
    <property type="entry name" value="HTH_20"/>
    <property type="match status" value="1"/>
</dbReference>